<keyword evidence="1 6" id="KW-0645">Protease</keyword>
<sequence length="300" mass="32973">MASRMAGSLRLLLWLLLLWPQLGADPGDAVTPPSARGPPSPKSETLMEEATQKPEVLPRGCGQRRIIGGQPAPERKWPWQVSLQVQGRHVCGGTLISSWWVMTAAHCISDFHDYTVMLGDTSLQHQSPRGLKVPVKDIVIHQEYLHLGVLFNDIALVLLSFPVNYSTHVQPVCLPSKFFHVEADTQCWVTGWGRTAEGGSESPPMDLQETTVDIVDRETCNLNLKAILQARFDVVSEGGLCANAERRGPCKGDSGGPLVCEFNNTWVQVGIVSWGVGCARKGIPGVYTYVAFYKDWVVKV</sequence>
<evidence type="ECO:0000256" key="3">
    <source>
        <dbReference type="ARBA" id="ARBA00022801"/>
    </source>
</evidence>
<feature type="chain" id="PRO_5027561054" evidence="8">
    <location>
        <begin position="25"/>
        <end position="300"/>
    </location>
</feature>
<evidence type="ECO:0000256" key="1">
    <source>
        <dbReference type="ARBA" id="ARBA00022670"/>
    </source>
</evidence>
<dbReference type="GeneID" id="101588761"/>
<dbReference type="AlphaFoldDB" id="A0A6P6DWT5"/>
<evidence type="ECO:0000313" key="10">
    <source>
        <dbReference type="Proteomes" id="UP000515203"/>
    </source>
</evidence>
<keyword evidence="10" id="KW-1185">Reference proteome</keyword>
<organism evidence="10 11">
    <name type="scientific">Octodon degus</name>
    <name type="common">Degu</name>
    <name type="synonym">Sciurus degus</name>
    <dbReference type="NCBI Taxonomy" id="10160"/>
    <lineage>
        <taxon>Eukaryota</taxon>
        <taxon>Metazoa</taxon>
        <taxon>Chordata</taxon>
        <taxon>Craniata</taxon>
        <taxon>Vertebrata</taxon>
        <taxon>Euteleostomi</taxon>
        <taxon>Mammalia</taxon>
        <taxon>Eutheria</taxon>
        <taxon>Euarchontoglires</taxon>
        <taxon>Glires</taxon>
        <taxon>Rodentia</taxon>
        <taxon>Hystricomorpha</taxon>
        <taxon>Octodontidae</taxon>
        <taxon>Octodon</taxon>
    </lineage>
</organism>
<name>A0A6P6DWT5_OCTDE</name>
<reference evidence="11" key="1">
    <citation type="submission" date="2025-08" db="UniProtKB">
        <authorList>
            <consortium name="RefSeq"/>
        </authorList>
    </citation>
    <scope>IDENTIFICATION</scope>
</reference>
<dbReference type="InterPro" id="IPR043504">
    <property type="entry name" value="Peptidase_S1_PA_chymotrypsin"/>
</dbReference>
<feature type="signal peptide" evidence="8">
    <location>
        <begin position="1"/>
        <end position="24"/>
    </location>
</feature>
<keyword evidence="3 6" id="KW-0378">Hydrolase</keyword>
<evidence type="ECO:0000256" key="2">
    <source>
        <dbReference type="ARBA" id="ARBA00022729"/>
    </source>
</evidence>
<dbReference type="GO" id="GO:0006508">
    <property type="term" value="P:proteolysis"/>
    <property type="evidence" value="ECO:0007669"/>
    <property type="project" value="UniProtKB-KW"/>
</dbReference>
<dbReference type="SMART" id="SM00020">
    <property type="entry name" value="Tryp_SPc"/>
    <property type="match status" value="1"/>
</dbReference>
<dbReference type="OrthoDB" id="546450at2759"/>
<proteinExistence type="predicted"/>
<dbReference type="PANTHER" id="PTHR24253">
    <property type="entry name" value="TRANSMEMBRANE PROTEASE SERINE"/>
    <property type="match status" value="1"/>
</dbReference>
<dbReference type="InterPro" id="IPR001314">
    <property type="entry name" value="Peptidase_S1A"/>
</dbReference>
<evidence type="ECO:0000256" key="8">
    <source>
        <dbReference type="SAM" id="SignalP"/>
    </source>
</evidence>
<evidence type="ECO:0000259" key="9">
    <source>
        <dbReference type="PROSITE" id="PS50240"/>
    </source>
</evidence>
<dbReference type="Gene3D" id="2.40.10.10">
    <property type="entry name" value="Trypsin-like serine proteases"/>
    <property type="match status" value="1"/>
</dbReference>
<dbReference type="InterPro" id="IPR009003">
    <property type="entry name" value="Peptidase_S1_PA"/>
</dbReference>
<feature type="non-terminal residue" evidence="11">
    <location>
        <position position="300"/>
    </location>
</feature>
<dbReference type="CDD" id="cd00190">
    <property type="entry name" value="Tryp_SPc"/>
    <property type="match status" value="1"/>
</dbReference>
<keyword evidence="5" id="KW-0325">Glycoprotein</keyword>
<evidence type="ECO:0000256" key="7">
    <source>
        <dbReference type="SAM" id="MobiDB-lite"/>
    </source>
</evidence>
<keyword evidence="6" id="KW-0720">Serine protease</keyword>
<dbReference type="RefSeq" id="XP_023564549.1">
    <property type="nucleotide sequence ID" value="XM_023708781.1"/>
</dbReference>
<dbReference type="PROSITE" id="PS50240">
    <property type="entry name" value="TRYPSIN_DOM"/>
    <property type="match status" value="1"/>
</dbReference>
<dbReference type="GO" id="GO:0004252">
    <property type="term" value="F:serine-type endopeptidase activity"/>
    <property type="evidence" value="ECO:0007669"/>
    <property type="project" value="InterPro"/>
</dbReference>
<dbReference type="PROSITE" id="PS00134">
    <property type="entry name" value="TRYPSIN_HIS"/>
    <property type="match status" value="1"/>
</dbReference>
<feature type="region of interest" description="Disordered" evidence="7">
    <location>
        <begin position="27"/>
        <end position="53"/>
    </location>
</feature>
<dbReference type="InterPro" id="IPR033116">
    <property type="entry name" value="TRYPSIN_SER"/>
</dbReference>
<keyword evidence="4" id="KW-1015">Disulfide bond</keyword>
<evidence type="ECO:0000256" key="4">
    <source>
        <dbReference type="ARBA" id="ARBA00023157"/>
    </source>
</evidence>
<feature type="domain" description="Peptidase S1" evidence="9">
    <location>
        <begin position="66"/>
        <end position="300"/>
    </location>
</feature>
<dbReference type="Pfam" id="PF00089">
    <property type="entry name" value="Trypsin"/>
    <property type="match status" value="1"/>
</dbReference>
<dbReference type="PANTHER" id="PTHR24253:SF159">
    <property type="entry name" value="SERINE PROTEASE 42"/>
    <property type="match status" value="1"/>
</dbReference>
<protein>
    <submittedName>
        <fullName evidence="11">Serine protease 44-like</fullName>
    </submittedName>
</protein>
<dbReference type="FunFam" id="2.40.10.10:FF:000039">
    <property type="entry name" value="Brain-specific serine protease 4"/>
    <property type="match status" value="1"/>
</dbReference>
<dbReference type="InterPro" id="IPR001254">
    <property type="entry name" value="Trypsin_dom"/>
</dbReference>
<dbReference type="PRINTS" id="PR00722">
    <property type="entry name" value="CHYMOTRYPSIN"/>
</dbReference>
<dbReference type="InterPro" id="IPR018114">
    <property type="entry name" value="TRYPSIN_HIS"/>
</dbReference>
<gene>
    <name evidence="11" type="primary">LOC101588761</name>
</gene>
<dbReference type="PROSITE" id="PS00135">
    <property type="entry name" value="TRYPSIN_SER"/>
    <property type="match status" value="1"/>
</dbReference>
<dbReference type="SUPFAM" id="SSF50494">
    <property type="entry name" value="Trypsin-like serine proteases"/>
    <property type="match status" value="1"/>
</dbReference>
<accession>A0A6P6DWT5</accession>
<dbReference type="Proteomes" id="UP000515203">
    <property type="component" value="Unplaced"/>
</dbReference>
<evidence type="ECO:0000256" key="5">
    <source>
        <dbReference type="ARBA" id="ARBA00023180"/>
    </source>
</evidence>
<dbReference type="InParanoid" id="A0A6P6DWT5"/>
<dbReference type="FunCoup" id="A0A6P6DWT5">
    <property type="interactions" value="50"/>
</dbReference>
<evidence type="ECO:0000256" key="6">
    <source>
        <dbReference type="RuleBase" id="RU363034"/>
    </source>
</evidence>
<keyword evidence="2 8" id="KW-0732">Signal</keyword>
<evidence type="ECO:0000313" key="11">
    <source>
        <dbReference type="RefSeq" id="XP_023564549.1"/>
    </source>
</evidence>